<keyword evidence="8" id="KW-0479">Metal-binding</keyword>
<accession>F0NXF9</accession>
<dbReference type="GO" id="GO:0005737">
    <property type="term" value="C:cytoplasm"/>
    <property type="evidence" value="ECO:0007669"/>
    <property type="project" value="TreeGrafter"/>
</dbReference>
<organism evidence="16 17">
    <name type="scientific">Weeksella virosa (strain ATCC 43766 / DSM 16922 / JCM 21250 / CCUG 30538 / CDC 9751 / IAM 14551 / NBRC 16016 / NCTC 11634 / CL345/78)</name>
    <dbReference type="NCBI Taxonomy" id="865938"/>
    <lineage>
        <taxon>Bacteria</taxon>
        <taxon>Pseudomonadati</taxon>
        <taxon>Bacteroidota</taxon>
        <taxon>Flavobacteriia</taxon>
        <taxon>Flavobacteriales</taxon>
        <taxon>Weeksellaceae</taxon>
        <taxon>Weeksella</taxon>
    </lineage>
</organism>
<keyword evidence="17" id="KW-1185">Reference proteome</keyword>
<dbReference type="AlphaFoldDB" id="F0NXF9"/>
<dbReference type="GO" id="GO:0006508">
    <property type="term" value="P:proteolysis"/>
    <property type="evidence" value="ECO:0007669"/>
    <property type="project" value="UniProtKB-KW"/>
</dbReference>
<reference evidence="17" key="2">
    <citation type="journal article" date="2011" name="Stand. Genomic Sci.">
        <title>Complete genome sequence of Weeksella virosa type strain (9751T).</title>
        <authorList>
            <person name="Lang E."/>
            <person name="Teshima H."/>
            <person name="Lucas S."/>
            <person name="Lapidus A."/>
            <person name="Hammon N."/>
            <person name="Deshpande S."/>
            <person name="Nolan M."/>
            <person name="Cheng J."/>
            <person name="Pitluck S."/>
            <person name="Liolios K."/>
            <person name="Pagani I."/>
            <person name="Mikhailova N."/>
            <person name="Ivanova N."/>
            <person name="Mavromatis K."/>
            <person name="Pati A."/>
            <person name="Tapia R."/>
            <person name="Han C."/>
            <person name="Goodwin L."/>
            <person name="Chen A."/>
            <person name="Palaniappan K."/>
            <person name="Land M."/>
            <person name="Hauser L."/>
            <person name="Chang Y."/>
            <person name="Jeffries C."/>
            <person name="Brambilla E."/>
            <person name="Kopitz M."/>
            <person name="Rohde M."/>
            <person name="Goker M."/>
            <person name="Tindall B."/>
            <person name="Detter J."/>
            <person name="Woyke T."/>
            <person name="Bristow J."/>
            <person name="Eisen J."/>
            <person name="Markowitz V."/>
            <person name="Hugenholtz P."/>
            <person name="Klenk H."/>
            <person name="Kyrpides N."/>
        </authorList>
    </citation>
    <scope>NUCLEOTIDE SEQUENCE [LARGE SCALE GENOMIC DNA]</scope>
    <source>
        <strain evidence="17">ATCC 43766 / DSM 16922 / JCM 21250 / NBRC 16016 / NCTC 11634 / CL345/78</strain>
    </source>
</reference>
<dbReference type="EMBL" id="CP002455">
    <property type="protein sequence ID" value="ADX67949.1"/>
    <property type="molecule type" value="Genomic_DNA"/>
</dbReference>
<dbReference type="InterPro" id="IPR014782">
    <property type="entry name" value="Peptidase_M1_dom"/>
</dbReference>
<dbReference type="Gene3D" id="1.25.10.10">
    <property type="entry name" value="Leucine-rich Repeat Variant"/>
    <property type="match status" value="1"/>
</dbReference>
<dbReference type="PANTHER" id="PTHR11533:SF174">
    <property type="entry name" value="PUROMYCIN-SENSITIVE AMINOPEPTIDASE-RELATED"/>
    <property type="match status" value="1"/>
</dbReference>
<evidence type="ECO:0000256" key="11">
    <source>
        <dbReference type="ARBA" id="ARBA00023049"/>
    </source>
</evidence>
<dbReference type="eggNOG" id="COG0308">
    <property type="taxonomic scope" value="Bacteria"/>
</dbReference>
<dbReference type="Gene3D" id="1.10.390.10">
    <property type="entry name" value="Neutral Protease Domain 2"/>
    <property type="match status" value="1"/>
</dbReference>
<dbReference type="Gene3D" id="2.60.40.1730">
    <property type="entry name" value="tricorn interacting facor f3 domain"/>
    <property type="match status" value="1"/>
</dbReference>
<dbReference type="GO" id="GO:0042277">
    <property type="term" value="F:peptide binding"/>
    <property type="evidence" value="ECO:0007669"/>
    <property type="project" value="TreeGrafter"/>
</dbReference>
<dbReference type="HOGENOM" id="CLU_014298_0_0_10"/>
<comment type="catalytic activity">
    <reaction evidence="1">
        <text>Release of an N-terminal amino acid, Xaa-|-Yaa- from a peptide, amide or arylamide. Xaa is preferably Ala, but may be most amino acids including Pro (slow action). When a terminal hydrophobic residue is followed by a prolyl residue, the two may be released as an intact Xaa-Pro dipeptide.</text>
        <dbReference type="EC" id="3.4.11.2"/>
    </reaction>
</comment>
<dbReference type="KEGG" id="wvi:Weevi_1245"/>
<dbReference type="SUPFAM" id="SSF55486">
    <property type="entry name" value="Metalloproteases ('zincins'), catalytic domain"/>
    <property type="match status" value="1"/>
</dbReference>
<keyword evidence="6 16" id="KW-0031">Aminopeptidase</keyword>
<comment type="similarity">
    <text evidence="3">Belongs to the peptidase M1 family.</text>
</comment>
<evidence type="ECO:0000256" key="1">
    <source>
        <dbReference type="ARBA" id="ARBA00000098"/>
    </source>
</evidence>
<dbReference type="STRING" id="865938.Weevi_1245"/>
<comment type="cofactor">
    <cofactor evidence="2">
        <name>Zn(2+)</name>
        <dbReference type="ChEBI" id="CHEBI:29105"/>
    </cofactor>
</comment>
<evidence type="ECO:0000256" key="8">
    <source>
        <dbReference type="ARBA" id="ARBA00022723"/>
    </source>
</evidence>
<feature type="domain" description="Peptidase M1 membrane alanine aminopeptidase" evidence="14">
    <location>
        <begin position="279"/>
        <end position="484"/>
    </location>
</feature>
<evidence type="ECO:0000256" key="12">
    <source>
        <dbReference type="SAM" id="Coils"/>
    </source>
</evidence>
<name>F0NXF9_WEEVC</name>
<feature type="coiled-coil region" evidence="12">
    <location>
        <begin position="810"/>
        <end position="840"/>
    </location>
</feature>
<dbReference type="CDD" id="cd09603">
    <property type="entry name" value="M1_APN_like"/>
    <property type="match status" value="1"/>
</dbReference>
<dbReference type="GO" id="GO:0008270">
    <property type="term" value="F:zinc ion binding"/>
    <property type="evidence" value="ECO:0007669"/>
    <property type="project" value="InterPro"/>
</dbReference>
<dbReference type="InterPro" id="IPR011989">
    <property type="entry name" value="ARM-like"/>
</dbReference>
<dbReference type="EC" id="3.4.11.2" evidence="4"/>
<keyword evidence="10" id="KW-0862">Zinc</keyword>
<dbReference type="PANTHER" id="PTHR11533">
    <property type="entry name" value="PROTEASE M1 ZINC METALLOPROTEASE"/>
    <property type="match status" value="1"/>
</dbReference>
<evidence type="ECO:0000313" key="17">
    <source>
        <dbReference type="Proteomes" id="UP000008641"/>
    </source>
</evidence>
<dbReference type="InterPro" id="IPR042097">
    <property type="entry name" value="Aminopeptidase_N-like_N_sf"/>
</dbReference>
<keyword evidence="12" id="KW-0175">Coiled coil</keyword>
<keyword evidence="9 16" id="KW-0378">Hydrolase</keyword>
<evidence type="ECO:0000256" key="13">
    <source>
        <dbReference type="SAM" id="SignalP"/>
    </source>
</evidence>
<evidence type="ECO:0000256" key="2">
    <source>
        <dbReference type="ARBA" id="ARBA00001947"/>
    </source>
</evidence>
<dbReference type="GO" id="GO:0016285">
    <property type="term" value="F:alanyl aminopeptidase activity"/>
    <property type="evidence" value="ECO:0007669"/>
    <property type="project" value="UniProtKB-EC"/>
</dbReference>
<dbReference type="OrthoDB" id="100605at2"/>
<sequence length="842" mass="96400">MNKKLFLLASLCLGLHFTTAQISGTPPSYDEQQADKIAIYRAEAERVHTLIHTKLDLKFDYKKEHVLGEAWLDLKPHFYPSKQLILDAKAMLIHEVVLIDNNKQKKLKYHNDDNQLIIDLDKTYTRNEPYKIYIKYTARPNEIKQAGSDAITAAKGLYFINADGSDPDKPTQVWTQGETESSSCWFPTIDKPNQKTSQEIYLTYPEKYISLSNGLLKSSKINNDGTKTDYWKFDFQHAPYLFFVGIGDYAIIKDKWKNIEVNYYVEPAYKDYAKDIFGHTPEMLQFFSDLLQYPYPWDKYSQITGRDYISGAMENTGAVLFYENVQQKPGQLIDENIAESIIAHELFHHWFGNLVTAESWSNLLINEAFANYSEYLWFEHKFGKEKAEEHRLDDIESYKMGDNLNKDLVRMHYNSREDVFDAVTYNKGGAITHMLRNYLGDDAFFTGLNHFLNQHKFGKAEAVDLRLALEEVSGKDLNWFFDQWYFGNDHPKLNIAYDYHTQNKKIIVTIKQEGEKLFEFPFTIDYRINGKVHREIVWVGKKVINTFSFDADQKPEVIIPNANEVLLCDLKDNKTIDEFIAQYQAGEGNYGVRKRAIDAFVEAQATNEKALNALIKATQDPYEGLRIMAINKLDPSSQKVIQKASATIKSLAQNDPKTKVQAAAISWLNFTQQVDLSLYETLAKSPSFSVQAAAINGILKQDPSKASAYINTVEDEVISGSPALIANLLPEWIDNNDLSKSKLVAETVAFYAFAPFQDPRNAKVIAQGFEWVMKNDTPTATKRIAKLYSSYYTFLKNENPQASVLIKQMAQNALSIKSNAARENKKLENQVKEIQAALDKMK</sequence>
<evidence type="ECO:0000256" key="9">
    <source>
        <dbReference type="ARBA" id="ARBA00022801"/>
    </source>
</evidence>
<dbReference type="PRINTS" id="PR00756">
    <property type="entry name" value="ALADIPTASE"/>
</dbReference>
<gene>
    <name evidence="16" type="ordered locus">Weevi_1245</name>
</gene>
<evidence type="ECO:0000256" key="7">
    <source>
        <dbReference type="ARBA" id="ARBA00022670"/>
    </source>
</evidence>
<dbReference type="RefSeq" id="WP_013598339.1">
    <property type="nucleotide sequence ID" value="NC_015144.1"/>
</dbReference>
<dbReference type="Pfam" id="PF01433">
    <property type="entry name" value="Peptidase_M1"/>
    <property type="match status" value="1"/>
</dbReference>
<dbReference type="InterPro" id="IPR027268">
    <property type="entry name" value="Peptidase_M4/M1_CTD_sf"/>
</dbReference>
<dbReference type="InterPro" id="IPR016024">
    <property type="entry name" value="ARM-type_fold"/>
</dbReference>
<protein>
    <recommendedName>
        <fullName evidence="5">Aminopeptidase N</fullName>
        <ecNumber evidence="4">3.4.11.2</ecNumber>
    </recommendedName>
</protein>
<evidence type="ECO:0000313" key="16">
    <source>
        <dbReference type="EMBL" id="ADX67949.1"/>
    </source>
</evidence>
<dbReference type="GO" id="GO:0016020">
    <property type="term" value="C:membrane"/>
    <property type="evidence" value="ECO:0007669"/>
    <property type="project" value="TreeGrafter"/>
</dbReference>
<proteinExistence type="inferred from homology"/>
<feature type="chain" id="PRO_5005674996" description="Aminopeptidase N" evidence="13">
    <location>
        <begin position="23"/>
        <end position="842"/>
    </location>
</feature>
<evidence type="ECO:0000256" key="6">
    <source>
        <dbReference type="ARBA" id="ARBA00022438"/>
    </source>
</evidence>
<dbReference type="GO" id="GO:0005615">
    <property type="term" value="C:extracellular space"/>
    <property type="evidence" value="ECO:0007669"/>
    <property type="project" value="TreeGrafter"/>
</dbReference>
<keyword evidence="13" id="KW-0732">Signal</keyword>
<dbReference type="GO" id="GO:0043171">
    <property type="term" value="P:peptide catabolic process"/>
    <property type="evidence" value="ECO:0007669"/>
    <property type="project" value="TreeGrafter"/>
</dbReference>
<feature type="domain" description="Aminopeptidase N-like N-terminal" evidence="15">
    <location>
        <begin position="52"/>
        <end position="241"/>
    </location>
</feature>
<dbReference type="InterPro" id="IPR045357">
    <property type="entry name" value="Aminopeptidase_N-like_N"/>
</dbReference>
<evidence type="ECO:0000259" key="15">
    <source>
        <dbReference type="Pfam" id="PF17900"/>
    </source>
</evidence>
<dbReference type="InterPro" id="IPR050344">
    <property type="entry name" value="Peptidase_M1_aminopeptidases"/>
</dbReference>
<dbReference type="SUPFAM" id="SSF48371">
    <property type="entry name" value="ARM repeat"/>
    <property type="match status" value="1"/>
</dbReference>
<evidence type="ECO:0000256" key="4">
    <source>
        <dbReference type="ARBA" id="ARBA00012564"/>
    </source>
</evidence>
<evidence type="ECO:0000256" key="10">
    <source>
        <dbReference type="ARBA" id="ARBA00022833"/>
    </source>
</evidence>
<dbReference type="InterPro" id="IPR001930">
    <property type="entry name" value="Peptidase_M1"/>
</dbReference>
<evidence type="ECO:0000256" key="3">
    <source>
        <dbReference type="ARBA" id="ARBA00010136"/>
    </source>
</evidence>
<dbReference type="Pfam" id="PF17900">
    <property type="entry name" value="Peptidase_M1_N"/>
    <property type="match status" value="1"/>
</dbReference>
<evidence type="ECO:0000256" key="5">
    <source>
        <dbReference type="ARBA" id="ARBA00015611"/>
    </source>
</evidence>
<dbReference type="eggNOG" id="COG1413">
    <property type="taxonomic scope" value="Bacteria"/>
</dbReference>
<keyword evidence="11" id="KW-0482">Metalloprotease</keyword>
<dbReference type="Proteomes" id="UP000008641">
    <property type="component" value="Chromosome"/>
</dbReference>
<dbReference type="SUPFAM" id="SSF63737">
    <property type="entry name" value="Leukotriene A4 hydrolase N-terminal domain"/>
    <property type="match status" value="1"/>
</dbReference>
<reference evidence="16 17" key="1">
    <citation type="journal article" date="2011" name="Stand. Genomic Sci.">
        <title>Complete genome sequence of Weeksella virosa type strain (9751).</title>
        <authorList>
            <person name="Lang E."/>
            <person name="Teshima H."/>
            <person name="Lucas S."/>
            <person name="Lapidus A."/>
            <person name="Hammon N."/>
            <person name="Deshpande S."/>
            <person name="Nolan M."/>
            <person name="Cheng J.F."/>
            <person name="Pitluck S."/>
            <person name="Liolios K."/>
            <person name="Pagani I."/>
            <person name="Mikhailova N."/>
            <person name="Ivanova N."/>
            <person name="Mavromatis K."/>
            <person name="Pati A."/>
            <person name="Tapia R."/>
            <person name="Han C."/>
            <person name="Goodwin L."/>
            <person name="Chen A."/>
            <person name="Palaniappan K."/>
            <person name="Land M."/>
            <person name="Hauser L."/>
            <person name="Chang Y.J."/>
            <person name="Jeffries C.D."/>
            <person name="Brambilla E.M."/>
            <person name="Kopitz M."/>
            <person name="Rohde M."/>
            <person name="Goker M."/>
            <person name="Tindall B.J."/>
            <person name="Detter J.C."/>
            <person name="Woyke T."/>
            <person name="Bristow J."/>
            <person name="Eisen J.A."/>
            <person name="Markowitz V."/>
            <person name="Hugenholtz P."/>
            <person name="Klenk H.P."/>
            <person name="Kyrpides N.C."/>
        </authorList>
    </citation>
    <scope>NUCLEOTIDE SEQUENCE [LARGE SCALE GENOMIC DNA]</scope>
    <source>
        <strain evidence="17">ATCC 43766 / DSM 16922 / JCM 21250 / NBRC 16016 / NCTC 11634 / CL345/78</strain>
    </source>
</reference>
<feature type="signal peptide" evidence="13">
    <location>
        <begin position="1"/>
        <end position="22"/>
    </location>
</feature>
<evidence type="ECO:0000259" key="14">
    <source>
        <dbReference type="Pfam" id="PF01433"/>
    </source>
</evidence>
<dbReference type="GO" id="GO:0070006">
    <property type="term" value="F:metalloaminopeptidase activity"/>
    <property type="evidence" value="ECO:0007669"/>
    <property type="project" value="TreeGrafter"/>
</dbReference>
<keyword evidence="7" id="KW-0645">Protease</keyword>